<dbReference type="Pfam" id="PF04392">
    <property type="entry name" value="ABC_sub_bind"/>
    <property type="match status" value="1"/>
</dbReference>
<feature type="chain" id="PRO_5039017200" evidence="1">
    <location>
        <begin position="25"/>
        <end position="337"/>
    </location>
</feature>
<accession>A0A1M6JBD0</accession>
<dbReference type="PANTHER" id="PTHR35271">
    <property type="entry name" value="ABC TRANSPORTER, SUBSTRATE-BINDING LIPOPROTEIN-RELATED"/>
    <property type="match status" value="1"/>
</dbReference>
<organism evidence="2 3">
    <name type="scientific">Parasporobacterium paucivorans DSM 15970</name>
    <dbReference type="NCBI Taxonomy" id="1122934"/>
    <lineage>
        <taxon>Bacteria</taxon>
        <taxon>Bacillati</taxon>
        <taxon>Bacillota</taxon>
        <taxon>Clostridia</taxon>
        <taxon>Lachnospirales</taxon>
        <taxon>Lachnospiraceae</taxon>
        <taxon>Parasporobacterium</taxon>
    </lineage>
</organism>
<dbReference type="InterPro" id="IPR028082">
    <property type="entry name" value="Peripla_BP_I"/>
</dbReference>
<dbReference type="AlphaFoldDB" id="A0A1M6JBD0"/>
<keyword evidence="1" id="KW-0732">Signal</keyword>
<evidence type="ECO:0000313" key="2">
    <source>
        <dbReference type="EMBL" id="SHJ44028.1"/>
    </source>
</evidence>
<feature type="signal peptide" evidence="1">
    <location>
        <begin position="1"/>
        <end position="24"/>
    </location>
</feature>
<dbReference type="STRING" id="1122934.SAMN02745691_01967"/>
<dbReference type="OrthoDB" id="9776955at2"/>
<evidence type="ECO:0000256" key="1">
    <source>
        <dbReference type="SAM" id="SignalP"/>
    </source>
</evidence>
<keyword evidence="3" id="KW-1185">Reference proteome</keyword>
<protein>
    <submittedName>
        <fullName evidence="2">Putative ABC transport system substrate-binding protein</fullName>
    </submittedName>
</protein>
<sequence length="337" mass="35375">MKKKGMKLIALVLSCILAAFSITACGGSDSGSETTTEDGSQKVYKVGIILPMDHRSLNQISDAIATQLEAELGDNVEIIVKNANNDTSLLNSIMQELVSEDVDILIPIATGTAQIAATTTSDIPIVFSAVSSPVEAGLVTSLNETTGNITGVSDNIPVEDIIDLALYLDPGIKTFGLLYTSSEVNSSVKMEKAKAYLNGLGIAYKEGTITNTSELQQVASSLASEVDAFFTNDDNTVASAMPTYVDVANKAGIPIFVGADSMVIDGGTATVGIDYTLLGKQTADMAIRILKGSPISDNPVESISEYSKVINTTEAELLGIELTDEIKNTFVLVGSEN</sequence>
<dbReference type="EMBL" id="FQYT01000021">
    <property type="protein sequence ID" value="SHJ44028.1"/>
    <property type="molecule type" value="Genomic_DNA"/>
</dbReference>
<dbReference type="CDD" id="cd06325">
    <property type="entry name" value="PBP1_ABC_unchar_transporter"/>
    <property type="match status" value="1"/>
</dbReference>
<dbReference type="Gene3D" id="3.40.50.2300">
    <property type="match status" value="2"/>
</dbReference>
<dbReference type="Proteomes" id="UP000184342">
    <property type="component" value="Unassembled WGS sequence"/>
</dbReference>
<dbReference type="PROSITE" id="PS51257">
    <property type="entry name" value="PROKAR_LIPOPROTEIN"/>
    <property type="match status" value="1"/>
</dbReference>
<gene>
    <name evidence="2" type="ORF">SAMN02745691_01967</name>
</gene>
<evidence type="ECO:0000313" key="3">
    <source>
        <dbReference type="Proteomes" id="UP000184342"/>
    </source>
</evidence>
<dbReference type="SUPFAM" id="SSF53822">
    <property type="entry name" value="Periplasmic binding protein-like I"/>
    <property type="match status" value="1"/>
</dbReference>
<reference evidence="2 3" key="1">
    <citation type="submission" date="2016-11" db="EMBL/GenBank/DDBJ databases">
        <authorList>
            <person name="Jaros S."/>
            <person name="Januszkiewicz K."/>
            <person name="Wedrychowicz H."/>
        </authorList>
    </citation>
    <scope>NUCLEOTIDE SEQUENCE [LARGE SCALE GENOMIC DNA]</scope>
    <source>
        <strain evidence="2 3">DSM 15970</strain>
    </source>
</reference>
<dbReference type="RefSeq" id="WP_094757415.1">
    <property type="nucleotide sequence ID" value="NZ_FQYT01000021.1"/>
</dbReference>
<dbReference type="InterPro" id="IPR007487">
    <property type="entry name" value="ABC_transpt-TYRBP-like"/>
</dbReference>
<proteinExistence type="predicted"/>
<dbReference type="PANTHER" id="PTHR35271:SF1">
    <property type="entry name" value="ABC TRANSPORTER, SUBSTRATE-BINDING LIPOPROTEIN"/>
    <property type="match status" value="1"/>
</dbReference>
<name>A0A1M6JBD0_9FIRM</name>